<dbReference type="AlphaFoldDB" id="A0A1M5HMA7"/>
<evidence type="ECO:0000256" key="3">
    <source>
        <dbReference type="ARBA" id="ARBA00022801"/>
    </source>
</evidence>
<dbReference type="OrthoDB" id="9804482at2"/>
<dbReference type="PANTHER" id="PTHR30471">
    <property type="entry name" value="DNA REPAIR PROTEIN RADC"/>
    <property type="match status" value="1"/>
</dbReference>
<keyword evidence="2" id="KW-0479">Metal-binding</keyword>
<keyword evidence="3" id="KW-0378">Hydrolase</keyword>
<evidence type="ECO:0000259" key="6">
    <source>
        <dbReference type="PROSITE" id="PS50249"/>
    </source>
</evidence>
<evidence type="ECO:0000256" key="1">
    <source>
        <dbReference type="ARBA" id="ARBA00022670"/>
    </source>
</evidence>
<sequence>MSDNTTIEPSPSLAEVKLSYKSKKPTGSFPQVTSPDEAEQVLRQVWNNDHIQLREEFVVLLLNNNKHCIGWSKISSGGTTATIVDPSAIFQVALLANATSIVVAHNHPSGNLDPSKADKTLTQRIKKSGDMLGITLEDHIILTADGYVSFRAKGLL</sequence>
<protein>
    <submittedName>
        <fullName evidence="7">DNA repair protein radc</fullName>
    </submittedName>
</protein>
<organism evidence="7 8">
    <name type="scientific">Fodinibius roseus</name>
    <dbReference type="NCBI Taxonomy" id="1194090"/>
    <lineage>
        <taxon>Bacteria</taxon>
        <taxon>Pseudomonadati</taxon>
        <taxon>Balneolota</taxon>
        <taxon>Balneolia</taxon>
        <taxon>Balneolales</taxon>
        <taxon>Balneolaceae</taxon>
        <taxon>Fodinibius</taxon>
    </lineage>
</organism>
<accession>A0A1M5HMA7</accession>
<dbReference type="InterPro" id="IPR025657">
    <property type="entry name" value="RadC_JAB"/>
</dbReference>
<dbReference type="SUPFAM" id="SSF102712">
    <property type="entry name" value="JAB1/MPN domain"/>
    <property type="match status" value="1"/>
</dbReference>
<dbReference type="PROSITE" id="PS01302">
    <property type="entry name" value="UPF0758"/>
    <property type="match status" value="1"/>
</dbReference>
<dbReference type="Proteomes" id="UP000184041">
    <property type="component" value="Unassembled WGS sequence"/>
</dbReference>
<dbReference type="GO" id="GO:0046872">
    <property type="term" value="F:metal ion binding"/>
    <property type="evidence" value="ECO:0007669"/>
    <property type="project" value="UniProtKB-KW"/>
</dbReference>
<dbReference type="Gene3D" id="3.40.140.10">
    <property type="entry name" value="Cytidine Deaminase, domain 2"/>
    <property type="match status" value="1"/>
</dbReference>
<gene>
    <name evidence="7" type="ORF">SAMN05443144_12087</name>
</gene>
<keyword evidence="5" id="KW-0482">Metalloprotease</keyword>
<dbReference type="STRING" id="1194090.SAMN05443144_12087"/>
<evidence type="ECO:0000256" key="2">
    <source>
        <dbReference type="ARBA" id="ARBA00022723"/>
    </source>
</evidence>
<dbReference type="CDD" id="cd08071">
    <property type="entry name" value="MPN_DUF2466"/>
    <property type="match status" value="1"/>
</dbReference>
<keyword evidence="1" id="KW-0645">Protease</keyword>
<dbReference type="PROSITE" id="PS50249">
    <property type="entry name" value="MPN"/>
    <property type="match status" value="1"/>
</dbReference>
<dbReference type="InterPro" id="IPR001405">
    <property type="entry name" value="UPF0758"/>
</dbReference>
<dbReference type="GO" id="GO:0006508">
    <property type="term" value="P:proteolysis"/>
    <property type="evidence" value="ECO:0007669"/>
    <property type="project" value="UniProtKB-KW"/>
</dbReference>
<dbReference type="EMBL" id="FQUS01000020">
    <property type="protein sequence ID" value="SHG17106.1"/>
    <property type="molecule type" value="Genomic_DNA"/>
</dbReference>
<evidence type="ECO:0000313" key="7">
    <source>
        <dbReference type="EMBL" id="SHG17106.1"/>
    </source>
</evidence>
<keyword evidence="8" id="KW-1185">Reference proteome</keyword>
<dbReference type="InterPro" id="IPR020891">
    <property type="entry name" value="UPF0758_CS"/>
</dbReference>
<dbReference type="GO" id="GO:0008237">
    <property type="term" value="F:metallopeptidase activity"/>
    <property type="evidence" value="ECO:0007669"/>
    <property type="project" value="UniProtKB-KW"/>
</dbReference>
<evidence type="ECO:0000313" key="8">
    <source>
        <dbReference type="Proteomes" id="UP000184041"/>
    </source>
</evidence>
<dbReference type="RefSeq" id="WP_073067018.1">
    <property type="nucleotide sequence ID" value="NZ_FQUS01000020.1"/>
</dbReference>
<feature type="domain" description="MPN" evidence="6">
    <location>
        <begin position="31"/>
        <end position="156"/>
    </location>
</feature>
<dbReference type="PANTHER" id="PTHR30471:SF3">
    <property type="entry name" value="UPF0758 PROTEIN YEES-RELATED"/>
    <property type="match status" value="1"/>
</dbReference>
<evidence type="ECO:0000256" key="5">
    <source>
        <dbReference type="ARBA" id="ARBA00023049"/>
    </source>
</evidence>
<dbReference type="InterPro" id="IPR037518">
    <property type="entry name" value="MPN"/>
</dbReference>
<evidence type="ECO:0000256" key="4">
    <source>
        <dbReference type="ARBA" id="ARBA00022833"/>
    </source>
</evidence>
<keyword evidence="4" id="KW-0862">Zinc</keyword>
<reference evidence="7 8" key="1">
    <citation type="submission" date="2016-11" db="EMBL/GenBank/DDBJ databases">
        <authorList>
            <person name="Jaros S."/>
            <person name="Januszkiewicz K."/>
            <person name="Wedrychowicz H."/>
        </authorList>
    </citation>
    <scope>NUCLEOTIDE SEQUENCE [LARGE SCALE GENOMIC DNA]</scope>
    <source>
        <strain evidence="7 8">DSM 21986</strain>
    </source>
</reference>
<name>A0A1M5HMA7_9BACT</name>
<proteinExistence type="predicted"/>
<dbReference type="Pfam" id="PF04002">
    <property type="entry name" value="RadC"/>
    <property type="match status" value="1"/>
</dbReference>